<name>A0A1H0C2T5_9ACTN</name>
<evidence type="ECO:0000256" key="5">
    <source>
        <dbReference type="ARBA" id="ARBA00022741"/>
    </source>
</evidence>
<keyword evidence="3" id="KW-0597">Phosphoprotein</keyword>
<dbReference type="Gene3D" id="1.20.5.1930">
    <property type="match status" value="1"/>
</dbReference>
<keyword evidence="7" id="KW-0067">ATP-binding</keyword>
<evidence type="ECO:0000256" key="3">
    <source>
        <dbReference type="ARBA" id="ARBA00022553"/>
    </source>
</evidence>
<dbReference type="CDD" id="cd16917">
    <property type="entry name" value="HATPase_UhpB-NarQ-NarX-like"/>
    <property type="match status" value="1"/>
</dbReference>
<dbReference type="InterPro" id="IPR036890">
    <property type="entry name" value="HATPase_C_sf"/>
</dbReference>
<dbReference type="InterPro" id="IPR050482">
    <property type="entry name" value="Sensor_HK_TwoCompSys"/>
</dbReference>
<protein>
    <recommendedName>
        <fullName evidence="2">histidine kinase</fullName>
        <ecNumber evidence="2">2.7.13.3</ecNumber>
    </recommendedName>
</protein>
<evidence type="ECO:0000259" key="10">
    <source>
        <dbReference type="Pfam" id="PF07730"/>
    </source>
</evidence>
<gene>
    <name evidence="11" type="ORF">SAMN05660199_00190</name>
</gene>
<keyword evidence="6 11" id="KW-0418">Kinase</keyword>
<dbReference type="EMBL" id="FNIR01000001">
    <property type="protein sequence ID" value="SDN52175.1"/>
    <property type="molecule type" value="Genomic_DNA"/>
</dbReference>
<dbReference type="Pfam" id="PF07730">
    <property type="entry name" value="HisKA_3"/>
    <property type="match status" value="1"/>
</dbReference>
<dbReference type="Proteomes" id="UP000199088">
    <property type="component" value="Unassembled WGS sequence"/>
</dbReference>
<reference evidence="12" key="1">
    <citation type="submission" date="2016-10" db="EMBL/GenBank/DDBJ databases">
        <authorList>
            <person name="Varghese N."/>
            <person name="Submissions S."/>
        </authorList>
    </citation>
    <scope>NUCLEOTIDE SEQUENCE [LARGE SCALE GENOMIC DNA]</scope>
    <source>
        <strain evidence="12">DSM 45843</strain>
    </source>
</reference>
<evidence type="ECO:0000256" key="4">
    <source>
        <dbReference type="ARBA" id="ARBA00022679"/>
    </source>
</evidence>
<dbReference type="InterPro" id="IPR003594">
    <property type="entry name" value="HATPase_dom"/>
</dbReference>
<dbReference type="GO" id="GO:0016020">
    <property type="term" value="C:membrane"/>
    <property type="evidence" value="ECO:0007669"/>
    <property type="project" value="InterPro"/>
</dbReference>
<evidence type="ECO:0000256" key="6">
    <source>
        <dbReference type="ARBA" id="ARBA00022777"/>
    </source>
</evidence>
<evidence type="ECO:0000313" key="12">
    <source>
        <dbReference type="Proteomes" id="UP000199088"/>
    </source>
</evidence>
<evidence type="ECO:0000313" key="11">
    <source>
        <dbReference type="EMBL" id="SDN52175.1"/>
    </source>
</evidence>
<sequence>MTGRRLDLLLAAAALALTLVPLLAGDDLRGPGEWVGAVCQVTGALVLALRSRCAVPVLVAGPLLIGVCTLTGPDPSDFLLPVLMVHAALAAEHAGGRAAWVAGVGWAAYLAVLLVLAGDGGPGLLVLVAPGFLAGTALRLRRETAEQLAARGRELAAERELFAELSVRNERARIASELHDIVGHALSVVVVQSAAGQRLAPHSPGAAVESLAAIADSARLGQADLQRLVVLLAGTGVADPDLSLVDELVAHAARSGLRVTCRLTGSREGLPADVAHAAVRVVQESLTNALRHAPGSDVHVELDGGGDRSVTVRVENGPATGQPPALPGTGRGLIGLRERVVDLGGTFAAGPAPTGGWAVHAALPGDATRMCGTEPARMS</sequence>
<dbReference type="PANTHER" id="PTHR24421">
    <property type="entry name" value="NITRATE/NITRITE SENSOR PROTEIN NARX-RELATED"/>
    <property type="match status" value="1"/>
</dbReference>
<dbReference type="RefSeq" id="WP_091238060.1">
    <property type="nucleotide sequence ID" value="NZ_FNIR01000001.1"/>
</dbReference>
<dbReference type="EC" id="2.7.13.3" evidence="2"/>
<dbReference type="STRING" id="1052260.SAMN05660199_00190"/>
<dbReference type="SUPFAM" id="SSF55874">
    <property type="entry name" value="ATPase domain of HSP90 chaperone/DNA topoisomerase II/histidine kinase"/>
    <property type="match status" value="1"/>
</dbReference>
<evidence type="ECO:0000256" key="1">
    <source>
        <dbReference type="ARBA" id="ARBA00000085"/>
    </source>
</evidence>
<keyword evidence="4" id="KW-0808">Transferase</keyword>
<organism evidence="11 12">
    <name type="scientific">Klenkia soli</name>
    <dbReference type="NCBI Taxonomy" id="1052260"/>
    <lineage>
        <taxon>Bacteria</taxon>
        <taxon>Bacillati</taxon>
        <taxon>Actinomycetota</taxon>
        <taxon>Actinomycetes</taxon>
        <taxon>Geodermatophilales</taxon>
        <taxon>Geodermatophilaceae</taxon>
        <taxon>Klenkia</taxon>
    </lineage>
</organism>
<feature type="domain" description="Histidine kinase/HSP90-like ATPase" evidence="9">
    <location>
        <begin position="277"/>
        <end position="364"/>
    </location>
</feature>
<dbReference type="PANTHER" id="PTHR24421:SF10">
    <property type="entry name" value="NITRATE_NITRITE SENSOR PROTEIN NARQ"/>
    <property type="match status" value="1"/>
</dbReference>
<dbReference type="GO" id="GO:0000155">
    <property type="term" value="F:phosphorelay sensor kinase activity"/>
    <property type="evidence" value="ECO:0007669"/>
    <property type="project" value="InterPro"/>
</dbReference>
<comment type="catalytic activity">
    <reaction evidence="1">
        <text>ATP + protein L-histidine = ADP + protein N-phospho-L-histidine.</text>
        <dbReference type="EC" id="2.7.13.3"/>
    </reaction>
</comment>
<dbReference type="GO" id="GO:0005524">
    <property type="term" value="F:ATP binding"/>
    <property type="evidence" value="ECO:0007669"/>
    <property type="project" value="UniProtKB-KW"/>
</dbReference>
<dbReference type="Gene3D" id="3.30.565.10">
    <property type="entry name" value="Histidine kinase-like ATPase, C-terminal domain"/>
    <property type="match status" value="1"/>
</dbReference>
<dbReference type="OrthoDB" id="227596at2"/>
<keyword evidence="12" id="KW-1185">Reference proteome</keyword>
<dbReference type="AlphaFoldDB" id="A0A1H0C2T5"/>
<evidence type="ECO:0000256" key="8">
    <source>
        <dbReference type="ARBA" id="ARBA00023012"/>
    </source>
</evidence>
<dbReference type="Pfam" id="PF02518">
    <property type="entry name" value="HATPase_c"/>
    <property type="match status" value="1"/>
</dbReference>
<proteinExistence type="predicted"/>
<dbReference type="InterPro" id="IPR011712">
    <property type="entry name" value="Sig_transdc_His_kin_sub3_dim/P"/>
</dbReference>
<keyword evidence="5" id="KW-0547">Nucleotide-binding</keyword>
<evidence type="ECO:0000256" key="7">
    <source>
        <dbReference type="ARBA" id="ARBA00022840"/>
    </source>
</evidence>
<evidence type="ECO:0000259" key="9">
    <source>
        <dbReference type="Pfam" id="PF02518"/>
    </source>
</evidence>
<dbReference type="GO" id="GO:0046983">
    <property type="term" value="F:protein dimerization activity"/>
    <property type="evidence" value="ECO:0007669"/>
    <property type="project" value="InterPro"/>
</dbReference>
<evidence type="ECO:0000256" key="2">
    <source>
        <dbReference type="ARBA" id="ARBA00012438"/>
    </source>
</evidence>
<feature type="domain" description="Signal transduction histidine kinase subgroup 3 dimerisation and phosphoacceptor" evidence="10">
    <location>
        <begin position="170"/>
        <end position="232"/>
    </location>
</feature>
<keyword evidence="8" id="KW-0902">Two-component regulatory system</keyword>
<accession>A0A1H0C2T5</accession>